<dbReference type="EC" id="4.2.1.136" evidence="19"/>
<comment type="subunit">
    <text evidence="17">Homotetramer.</text>
</comment>
<dbReference type="OrthoDB" id="9806925at2"/>
<dbReference type="PROSITE" id="PS51383">
    <property type="entry name" value="YJEF_C_3"/>
    <property type="match status" value="1"/>
</dbReference>
<dbReference type="InterPro" id="IPR004443">
    <property type="entry name" value="YjeF_N_dom"/>
</dbReference>
<dbReference type="NCBIfam" id="TIGR00197">
    <property type="entry name" value="yjeF_nterm"/>
    <property type="match status" value="1"/>
</dbReference>
<name>A0A2P8CY25_9BACT</name>
<evidence type="ECO:0000256" key="2">
    <source>
        <dbReference type="ARBA" id="ARBA00000909"/>
    </source>
</evidence>
<dbReference type="EC" id="5.1.99.6" evidence="19"/>
<feature type="domain" description="YjeF C-terminal" evidence="20">
    <location>
        <begin position="227"/>
        <end position="498"/>
    </location>
</feature>
<evidence type="ECO:0000256" key="11">
    <source>
        <dbReference type="ARBA" id="ARBA00023235"/>
    </source>
</evidence>
<reference evidence="22 23" key="1">
    <citation type="submission" date="2018-03" db="EMBL/GenBank/DDBJ databases">
        <title>Genomic Encyclopedia of Type Strains, Phase III (KMG-III): the genomes of soil and plant-associated and newly described type strains.</title>
        <authorList>
            <person name="Whitman W."/>
        </authorList>
    </citation>
    <scope>NUCLEOTIDE SEQUENCE [LARGE SCALE GENOMIC DNA]</scope>
    <source>
        <strain evidence="22 23">CGMCC 1.12700</strain>
    </source>
</reference>
<dbReference type="NCBIfam" id="TIGR00196">
    <property type="entry name" value="yjeF_cterm"/>
    <property type="match status" value="1"/>
</dbReference>
<evidence type="ECO:0000313" key="23">
    <source>
        <dbReference type="Proteomes" id="UP000240572"/>
    </source>
</evidence>
<evidence type="ECO:0000256" key="5">
    <source>
        <dbReference type="ARBA" id="ARBA00022723"/>
    </source>
</evidence>
<feature type="binding site" evidence="18">
    <location>
        <position position="58"/>
    </location>
    <ligand>
        <name>K(+)</name>
        <dbReference type="ChEBI" id="CHEBI:29103"/>
    </ligand>
</feature>
<evidence type="ECO:0000256" key="14">
    <source>
        <dbReference type="ARBA" id="ARBA00025153"/>
    </source>
</evidence>
<comment type="catalytic activity">
    <reaction evidence="1 18 19">
        <text>(6R)-NADHX = (6S)-NADHX</text>
        <dbReference type="Rhea" id="RHEA:32215"/>
        <dbReference type="ChEBI" id="CHEBI:64074"/>
        <dbReference type="ChEBI" id="CHEBI:64075"/>
        <dbReference type="EC" id="5.1.99.6"/>
    </reaction>
</comment>
<dbReference type="EMBL" id="PYGD01000010">
    <property type="protein sequence ID" value="PSK89837.1"/>
    <property type="molecule type" value="Genomic_DNA"/>
</dbReference>
<dbReference type="RefSeq" id="WP_106524640.1">
    <property type="nucleotide sequence ID" value="NZ_PYGD01000010.1"/>
</dbReference>
<feature type="binding site" evidence="18">
    <location>
        <position position="126"/>
    </location>
    <ligand>
        <name>K(+)</name>
        <dbReference type="ChEBI" id="CHEBI:29103"/>
    </ligand>
</feature>
<organism evidence="22 23">
    <name type="scientific">Taibaiella chishuiensis</name>
    <dbReference type="NCBI Taxonomy" id="1434707"/>
    <lineage>
        <taxon>Bacteria</taxon>
        <taxon>Pseudomonadati</taxon>
        <taxon>Bacteroidota</taxon>
        <taxon>Chitinophagia</taxon>
        <taxon>Chitinophagales</taxon>
        <taxon>Chitinophagaceae</taxon>
        <taxon>Taibaiella</taxon>
    </lineage>
</organism>
<dbReference type="PANTHER" id="PTHR12592:SF0">
    <property type="entry name" value="ATP-DEPENDENT (S)-NAD(P)H-HYDRATE DEHYDRATASE"/>
    <property type="match status" value="1"/>
</dbReference>
<protein>
    <recommendedName>
        <fullName evidence="19">Bifunctional NAD(P)H-hydrate repair enzyme</fullName>
    </recommendedName>
    <alternativeName>
        <fullName evidence="19">Nicotinamide nucleotide repair protein</fullName>
    </alternativeName>
    <domain>
        <recommendedName>
            <fullName evidence="19">ADP-dependent (S)-NAD(P)H-hydrate dehydratase</fullName>
            <ecNumber evidence="19">4.2.1.136</ecNumber>
        </recommendedName>
        <alternativeName>
            <fullName evidence="19">ADP-dependent NAD(P)HX dehydratase</fullName>
        </alternativeName>
    </domain>
    <domain>
        <recommendedName>
            <fullName evidence="19">NAD(P)H-hydrate epimerase</fullName>
            <ecNumber evidence="19">5.1.99.6</ecNumber>
        </recommendedName>
    </domain>
</protein>
<comment type="similarity">
    <text evidence="4 19">In the C-terminal section; belongs to the NnrD/CARKD family.</text>
</comment>
<evidence type="ECO:0000256" key="4">
    <source>
        <dbReference type="ARBA" id="ARBA00009524"/>
    </source>
</evidence>
<dbReference type="Gene3D" id="3.40.50.10260">
    <property type="entry name" value="YjeF N-terminal domain"/>
    <property type="match status" value="1"/>
</dbReference>
<evidence type="ECO:0000256" key="7">
    <source>
        <dbReference type="ARBA" id="ARBA00022840"/>
    </source>
</evidence>
<comment type="caution">
    <text evidence="22">The sequence shown here is derived from an EMBL/GenBank/DDBJ whole genome shotgun (WGS) entry which is preliminary data.</text>
</comment>
<proteinExistence type="inferred from homology"/>
<dbReference type="Gene3D" id="3.40.1190.20">
    <property type="match status" value="1"/>
</dbReference>
<keyword evidence="10 17" id="KW-0520">NAD</keyword>
<dbReference type="PROSITE" id="PS01050">
    <property type="entry name" value="YJEF_C_2"/>
    <property type="match status" value="1"/>
</dbReference>
<keyword evidence="7 17" id="KW-0067">ATP-binding</keyword>
<dbReference type="SUPFAM" id="SSF53613">
    <property type="entry name" value="Ribokinase-like"/>
    <property type="match status" value="1"/>
</dbReference>
<dbReference type="InterPro" id="IPR029056">
    <property type="entry name" value="Ribokinase-like"/>
</dbReference>
<comment type="similarity">
    <text evidence="18">Belongs to the NnrE/AIBP family.</text>
</comment>
<dbReference type="InterPro" id="IPR030677">
    <property type="entry name" value="Nnr"/>
</dbReference>
<dbReference type="HAMAP" id="MF_01966">
    <property type="entry name" value="NADHX_epimerase"/>
    <property type="match status" value="1"/>
</dbReference>
<evidence type="ECO:0000256" key="13">
    <source>
        <dbReference type="ARBA" id="ARBA00023268"/>
    </source>
</evidence>
<dbReference type="PROSITE" id="PS51385">
    <property type="entry name" value="YJEF_N"/>
    <property type="match status" value="1"/>
</dbReference>
<keyword evidence="9 18" id="KW-0630">Potassium</keyword>
<evidence type="ECO:0000313" key="22">
    <source>
        <dbReference type="EMBL" id="PSK89837.1"/>
    </source>
</evidence>
<dbReference type="GO" id="GO:0005524">
    <property type="term" value="F:ATP binding"/>
    <property type="evidence" value="ECO:0007669"/>
    <property type="project" value="UniProtKB-UniRule"/>
</dbReference>
<evidence type="ECO:0000256" key="6">
    <source>
        <dbReference type="ARBA" id="ARBA00022741"/>
    </source>
</evidence>
<feature type="domain" description="YjeF N-terminal" evidence="21">
    <location>
        <begin position="9"/>
        <end position="217"/>
    </location>
</feature>
<comment type="catalytic activity">
    <reaction evidence="15 17 19">
        <text>(6S)-NADHX + ADP = AMP + phosphate + NADH + H(+)</text>
        <dbReference type="Rhea" id="RHEA:32223"/>
        <dbReference type="ChEBI" id="CHEBI:15378"/>
        <dbReference type="ChEBI" id="CHEBI:43474"/>
        <dbReference type="ChEBI" id="CHEBI:57945"/>
        <dbReference type="ChEBI" id="CHEBI:64074"/>
        <dbReference type="ChEBI" id="CHEBI:456215"/>
        <dbReference type="ChEBI" id="CHEBI:456216"/>
        <dbReference type="EC" id="4.2.1.136"/>
    </reaction>
</comment>
<keyword evidence="6 17" id="KW-0547">Nucleotide-binding</keyword>
<evidence type="ECO:0000256" key="15">
    <source>
        <dbReference type="ARBA" id="ARBA00048238"/>
    </source>
</evidence>
<feature type="binding site" evidence="18">
    <location>
        <begin position="130"/>
        <end position="136"/>
    </location>
    <ligand>
        <name>(6S)-NADPHX</name>
        <dbReference type="ChEBI" id="CHEBI:64076"/>
    </ligand>
</feature>
<feature type="binding site" evidence="17">
    <location>
        <position position="323"/>
    </location>
    <ligand>
        <name>(6S)-NADPHX</name>
        <dbReference type="ChEBI" id="CHEBI:64076"/>
    </ligand>
</feature>
<dbReference type="Proteomes" id="UP000240572">
    <property type="component" value="Unassembled WGS sequence"/>
</dbReference>
<dbReference type="PIRSF" id="PIRSF017184">
    <property type="entry name" value="Nnr"/>
    <property type="match status" value="1"/>
</dbReference>
<feature type="binding site" evidence="17">
    <location>
        <begin position="409"/>
        <end position="413"/>
    </location>
    <ligand>
        <name>AMP</name>
        <dbReference type="ChEBI" id="CHEBI:456215"/>
    </ligand>
</feature>
<evidence type="ECO:0000256" key="8">
    <source>
        <dbReference type="ARBA" id="ARBA00022857"/>
    </source>
</evidence>
<evidence type="ECO:0000256" key="10">
    <source>
        <dbReference type="ARBA" id="ARBA00023027"/>
    </source>
</evidence>
<comment type="catalytic activity">
    <reaction evidence="16 17 19">
        <text>(6S)-NADPHX + ADP = AMP + phosphate + NADPH + H(+)</text>
        <dbReference type="Rhea" id="RHEA:32235"/>
        <dbReference type="ChEBI" id="CHEBI:15378"/>
        <dbReference type="ChEBI" id="CHEBI:43474"/>
        <dbReference type="ChEBI" id="CHEBI:57783"/>
        <dbReference type="ChEBI" id="CHEBI:64076"/>
        <dbReference type="ChEBI" id="CHEBI:456215"/>
        <dbReference type="ChEBI" id="CHEBI:456216"/>
        <dbReference type="EC" id="4.2.1.136"/>
    </reaction>
</comment>
<feature type="binding site" evidence="18">
    <location>
        <position position="159"/>
    </location>
    <ligand>
        <name>(6S)-NADPHX</name>
        <dbReference type="ChEBI" id="CHEBI:64076"/>
    </ligand>
</feature>
<comment type="function">
    <text evidence="18">Catalyzes the epimerization of the S- and R-forms of NAD(P)HX, a damaged form of NAD(P)H that is a result of enzymatic or heat-dependent hydration. This is a prerequisite for the S-specific NAD(P)H-hydrate dehydratase to allow the repair of both epimers of NAD(P)HX.</text>
</comment>
<comment type="function">
    <text evidence="17">Catalyzes the dehydration of the S-form of NAD(P)HX at the expense of ADP, which is converted to AMP. Together with NAD(P)HX epimerase, which catalyzes the epimerization of the S- and R-forms, the enzyme allows the repair of both epimers of NAD(P)HX, a damaged form of NAD(P)H that is a result of enzymatic or heat-dependent hydration.</text>
</comment>
<feature type="binding site" evidence="18">
    <location>
        <begin position="57"/>
        <end position="61"/>
    </location>
    <ligand>
        <name>(6S)-NADPHX</name>
        <dbReference type="ChEBI" id="CHEBI:64076"/>
    </ligand>
</feature>
<dbReference type="GO" id="GO:0110051">
    <property type="term" value="P:metabolite repair"/>
    <property type="evidence" value="ECO:0007669"/>
    <property type="project" value="TreeGrafter"/>
</dbReference>
<keyword evidence="5 18" id="KW-0479">Metal-binding</keyword>
<dbReference type="Pfam" id="PF03853">
    <property type="entry name" value="YjeF_N"/>
    <property type="match status" value="1"/>
</dbReference>
<keyword evidence="11 18" id="KW-0413">Isomerase</keyword>
<keyword evidence="23" id="KW-1185">Reference proteome</keyword>
<comment type="function">
    <text evidence="14 19">Bifunctional enzyme that catalyzes the epimerization of the S- and R-forms of NAD(P)HX and the dehydration of the S-form of NAD(P)HX at the expense of ADP, which is converted to AMP. This allows the repair of both epimers of NAD(P)HX, a damaged form of NAD(P)H that is a result of enzymatic or heat-dependent hydration.</text>
</comment>
<comment type="caution">
    <text evidence="18">Lacks conserved residue(s) required for the propagation of feature annotation.</text>
</comment>
<evidence type="ECO:0000259" key="20">
    <source>
        <dbReference type="PROSITE" id="PS51383"/>
    </source>
</evidence>
<feature type="binding site" evidence="18">
    <location>
        <position position="162"/>
    </location>
    <ligand>
        <name>K(+)</name>
        <dbReference type="ChEBI" id="CHEBI:29103"/>
    </ligand>
</feature>
<comment type="similarity">
    <text evidence="17">Belongs to the NnrD/CARKD family.</text>
</comment>
<keyword evidence="13" id="KW-0511">Multifunctional enzyme</keyword>
<gene>
    <name evidence="17" type="primary">nnrD</name>
    <name evidence="18" type="synonym">nnrE</name>
    <name evidence="22" type="ORF">B0I18_110138</name>
</gene>
<feature type="binding site" evidence="17">
    <location>
        <position position="439"/>
    </location>
    <ligand>
        <name>(6S)-NADPHX</name>
        <dbReference type="ChEBI" id="CHEBI:64076"/>
    </ligand>
</feature>
<feature type="binding site" evidence="17">
    <location>
        <position position="262"/>
    </location>
    <ligand>
        <name>(6S)-NADPHX</name>
        <dbReference type="ChEBI" id="CHEBI:64076"/>
    </ligand>
</feature>
<dbReference type="Pfam" id="PF01256">
    <property type="entry name" value="Carb_kinase"/>
    <property type="match status" value="1"/>
</dbReference>
<dbReference type="CDD" id="cd01171">
    <property type="entry name" value="YXKO-related"/>
    <property type="match status" value="1"/>
</dbReference>
<comment type="catalytic activity">
    <reaction evidence="2 18 19">
        <text>(6R)-NADPHX = (6S)-NADPHX</text>
        <dbReference type="Rhea" id="RHEA:32227"/>
        <dbReference type="ChEBI" id="CHEBI:64076"/>
        <dbReference type="ChEBI" id="CHEBI:64077"/>
        <dbReference type="EC" id="5.1.99.6"/>
    </reaction>
</comment>
<keyword evidence="12 17" id="KW-0456">Lyase</keyword>
<evidence type="ECO:0000256" key="19">
    <source>
        <dbReference type="PIRNR" id="PIRNR017184"/>
    </source>
</evidence>
<dbReference type="InterPro" id="IPR017953">
    <property type="entry name" value="Carbohydrate_kinase_pred_CS"/>
</dbReference>
<evidence type="ECO:0000256" key="3">
    <source>
        <dbReference type="ARBA" id="ARBA00006001"/>
    </source>
</evidence>
<evidence type="ECO:0000256" key="12">
    <source>
        <dbReference type="ARBA" id="ARBA00023239"/>
    </source>
</evidence>
<feature type="binding site" evidence="17">
    <location>
        <position position="374"/>
    </location>
    <ligand>
        <name>(6S)-NADPHX</name>
        <dbReference type="ChEBI" id="CHEBI:64076"/>
    </ligand>
</feature>
<dbReference type="PANTHER" id="PTHR12592">
    <property type="entry name" value="ATP-DEPENDENT (S)-NAD(P)H-HYDRATE DEHYDRATASE FAMILY MEMBER"/>
    <property type="match status" value="1"/>
</dbReference>
<evidence type="ECO:0000259" key="21">
    <source>
        <dbReference type="PROSITE" id="PS51385"/>
    </source>
</evidence>
<dbReference type="GO" id="GO:0052855">
    <property type="term" value="F:ADP-dependent NAD(P)H-hydrate dehydratase activity"/>
    <property type="evidence" value="ECO:0007669"/>
    <property type="project" value="UniProtKB-UniRule"/>
</dbReference>
<accession>A0A2P8CY25</accession>
<comment type="similarity">
    <text evidence="3 19">In the N-terminal section; belongs to the NnrE/AIBP family.</text>
</comment>
<dbReference type="AlphaFoldDB" id="A0A2P8CY25"/>
<evidence type="ECO:0000256" key="18">
    <source>
        <dbReference type="HAMAP-Rule" id="MF_01966"/>
    </source>
</evidence>
<keyword evidence="8 17" id="KW-0521">NADP</keyword>
<dbReference type="GO" id="GO:0046496">
    <property type="term" value="P:nicotinamide nucleotide metabolic process"/>
    <property type="evidence" value="ECO:0007669"/>
    <property type="project" value="UniProtKB-UniRule"/>
</dbReference>
<sequence>MKIFTARQIRECDAFTIQEEGITSADLMERAANACASWLQQHYSNHTPVLVVCGMGNNGGDGLALTRILLQQGYPARAVVLRHAAQFSPDAAHNLTLLHQLMPENIRILEPGQYLSTLSEDILVIDALFGTGLNRPLEDWPASFVQELNALSNTVIAIDTPSGLPADSLPEPEAAVIRAQYTLSFQFYKRSFLHPEAAVHTGAVHLLDIGLSTQYITATHTQYYTTGAATAAALYKPRNPFGHKGSFGKVQLVGGSYGKMGAIALSTRAALRSGAGLVFTAAPETGNTILQVLNPEAMFIAAGKEVVEKIKAEDKAVLGIGPGMGQAPETGAALLRYIRSANGSLVLDADALNLVAAEKDMLHLLPAHTIITPHPREFERLFGKAPDSMLQVELARANAMKYNICIVLKGHHTAVVLPTGACWYNTTGNAGMATGGSGDVLTGILTALLAQGYTPADAARLGVYLHGLAGDLAAAASGQEALIAGDLPDWLGAAFRSLSGDL</sequence>
<dbReference type="SUPFAM" id="SSF64153">
    <property type="entry name" value="YjeF N-terminal domain-like"/>
    <property type="match status" value="1"/>
</dbReference>
<evidence type="ECO:0000256" key="17">
    <source>
        <dbReference type="HAMAP-Rule" id="MF_01965"/>
    </source>
</evidence>
<dbReference type="GO" id="GO:0052856">
    <property type="term" value="F:NAD(P)HX epimerase activity"/>
    <property type="evidence" value="ECO:0007669"/>
    <property type="project" value="UniProtKB-UniRule"/>
</dbReference>
<feature type="binding site" evidence="17">
    <location>
        <position position="438"/>
    </location>
    <ligand>
        <name>AMP</name>
        <dbReference type="ChEBI" id="CHEBI:456215"/>
    </ligand>
</feature>
<evidence type="ECO:0000256" key="9">
    <source>
        <dbReference type="ARBA" id="ARBA00022958"/>
    </source>
</evidence>
<evidence type="ECO:0000256" key="1">
    <source>
        <dbReference type="ARBA" id="ARBA00000013"/>
    </source>
</evidence>
<comment type="cofactor">
    <cofactor evidence="17">
        <name>Mg(2+)</name>
        <dbReference type="ChEBI" id="CHEBI:18420"/>
    </cofactor>
</comment>
<dbReference type="InterPro" id="IPR036652">
    <property type="entry name" value="YjeF_N_dom_sf"/>
</dbReference>
<dbReference type="HAMAP" id="MF_01965">
    <property type="entry name" value="NADHX_dehydratase"/>
    <property type="match status" value="1"/>
</dbReference>
<dbReference type="InterPro" id="IPR000631">
    <property type="entry name" value="CARKD"/>
</dbReference>
<comment type="cofactor">
    <cofactor evidence="18 19">
        <name>K(+)</name>
        <dbReference type="ChEBI" id="CHEBI:29103"/>
    </cofactor>
    <text evidence="18 19">Binds 1 potassium ion per subunit.</text>
</comment>
<dbReference type="GO" id="GO:0046872">
    <property type="term" value="F:metal ion binding"/>
    <property type="evidence" value="ECO:0007669"/>
    <property type="project" value="UniProtKB-UniRule"/>
</dbReference>
<evidence type="ECO:0000256" key="16">
    <source>
        <dbReference type="ARBA" id="ARBA00049209"/>
    </source>
</evidence>